<feature type="domain" description="Methyltransferase" evidence="3">
    <location>
        <begin position="70"/>
        <end position="168"/>
    </location>
</feature>
<evidence type="ECO:0000256" key="1">
    <source>
        <dbReference type="ARBA" id="ARBA00022603"/>
    </source>
</evidence>
<evidence type="ECO:0000313" key="4">
    <source>
        <dbReference type="EMBL" id="CAI2718731.1"/>
    </source>
</evidence>
<accession>A0ABM9HF84</accession>
<keyword evidence="5" id="KW-1185">Reference proteome</keyword>
<reference evidence="4 5" key="1">
    <citation type="submission" date="2022-09" db="EMBL/GenBank/DDBJ databases">
        <authorList>
            <person name="Kop L."/>
        </authorList>
    </citation>
    <scope>NUCLEOTIDE SEQUENCE [LARGE SCALE GENOMIC DNA]</scope>
    <source>
        <strain evidence="4 5">347</strain>
    </source>
</reference>
<gene>
    <name evidence="4" type="ORF">NSPWAT_1875</name>
</gene>
<dbReference type="EMBL" id="OX336137">
    <property type="protein sequence ID" value="CAI2718731.1"/>
    <property type="molecule type" value="Genomic_DNA"/>
</dbReference>
<dbReference type="GO" id="GO:0032259">
    <property type="term" value="P:methylation"/>
    <property type="evidence" value="ECO:0007669"/>
    <property type="project" value="UniProtKB-KW"/>
</dbReference>
<dbReference type="SUPFAM" id="SSF53335">
    <property type="entry name" value="S-adenosyl-L-methionine-dependent methyltransferases"/>
    <property type="match status" value="1"/>
</dbReference>
<evidence type="ECO:0000313" key="5">
    <source>
        <dbReference type="Proteomes" id="UP001157733"/>
    </source>
</evidence>
<evidence type="ECO:0000256" key="2">
    <source>
        <dbReference type="ARBA" id="ARBA00022679"/>
    </source>
</evidence>
<dbReference type="PANTHER" id="PTHR43861">
    <property type="entry name" value="TRANS-ACONITATE 2-METHYLTRANSFERASE-RELATED"/>
    <property type="match status" value="1"/>
</dbReference>
<dbReference type="GO" id="GO:0008168">
    <property type="term" value="F:methyltransferase activity"/>
    <property type="evidence" value="ECO:0007669"/>
    <property type="project" value="UniProtKB-KW"/>
</dbReference>
<name>A0ABM9HF84_9BACT</name>
<proteinExistence type="predicted"/>
<dbReference type="InterPro" id="IPR029063">
    <property type="entry name" value="SAM-dependent_MTases_sf"/>
</dbReference>
<dbReference type="CDD" id="cd02440">
    <property type="entry name" value="AdoMet_MTases"/>
    <property type="match status" value="1"/>
</dbReference>
<keyword evidence="1 4" id="KW-0489">Methyltransferase</keyword>
<protein>
    <submittedName>
        <fullName evidence="4">Methyltransferase type 11</fullName>
    </submittedName>
</protein>
<evidence type="ECO:0000259" key="3">
    <source>
        <dbReference type="Pfam" id="PF13649"/>
    </source>
</evidence>
<organism evidence="4 5">
    <name type="scientific">Nitrospina watsonii</name>
    <dbReference type="NCBI Taxonomy" id="1323948"/>
    <lineage>
        <taxon>Bacteria</taxon>
        <taxon>Pseudomonadati</taxon>
        <taxon>Nitrospinota/Tectimicrobiota group</taxon>
        <taxon>Nitrospinota</taxon>
        <taxon>Nitrospinia</taxon>
        <taxon>Nitrospinales</taxon>
        <taxon>Nitrospinaceae</taxon>
        <taxon>Nitrospina</taxon>
    </lineage>
</organism>
<dbReference type="Pfam" id="PF13649">
    <property type="entry name" value="Methyltransf_25"/>
    <property type="match status" value="1"/>
</dbReference>
<dbReference type="PANTHER" id="PTHR43861:SF1">
    <property type="entry name" value="TRANS-ACONITATE 2-METHYLTRANSFERASE"/>
    <property type="match status" value="1"/>
</dbReference>
<dbReference type="Proteomes" id="UP001157733">
    <property type="component" value="Chromosome"/>
</dbReference>
<dbReference type="Gene3D" id="3.40.50.150">
    <property type="entry name" value="Vaccinia Virus protein VP39"/>
    <property type="match status" value="1"/>
</dbReference>
<dbReference type="InterPro" id="IPR041698">
    <property type="entry name" value="Methyltransf_25"/>
</dbReference>
<sequence length="244" mass="28178">MTPVSLTMVFAPPRNLRDELLDLDQAPFEEVKDSLNDVRRVNRYLSGYKVLLHHMRPFLESQPQGVPLDVLDVATGSADQPIELVRMARRMKRPIRVVALDVNAKMLRYAREQATRYPEIRFVQGDAKDMPFPGRAFDVVINNLALHHFSEENALVLLEQFTRLSKQGVVVNDLHRSRIAWASIYLLTRLLTNNRLTRYDAPVSVMNAFTPDELRGLAQRAGWRHFNVHRHFPYRIALVETKPS</sequence>
<keyword evidence="2" id="KW-0808">Transferase</keyword>
<dbReference type="RefSeq" id="WP_282011614.1">
    <property type="nucleotide sequence ID" value="NZ_OX336137.1"/>
</dbReference>